<dbReference type="EMBL" id="VHSG01000013">
    <property type="protein sequence ID" value="TQV78208.1"/>
    <property type="molecule type" value="Genomic_DNA"/>
</dbReference>
<evidence type="ECO:0000256" key="3">
    <source>
        <dbReference type="ARBA" id="ARBA00022777"/>
    </source>
</evidence>
<evidence type="ECO:0000256" key="4">
    <source>
        <dbReference type="ARBA" id="ARBA00022840"/>
    </source>
</evidence>
<name>A0A545TM06_9GAMM</name>
<dbReference type="Proteomes" id="UP000319732">
    <property type="component" value="Unassembled WGS sequence"/>
</dbReference>
<organism evidence="7 8">
    <name type="scientific">Exilibacterium tricleocarpae</name>
    <dbReference type="NCBI Taxonomy" id="2591008"/>
    <lineage>
        <taxon>Bacteria</taxon>
        <taxon>Pseudomonadati</taxon>
        <taxon>Pseudomonadota</taxon>
        <taxon>Gammaproteobacteria</taxon>
        <taxon>Cellvibrionales</taxon>
        <taxon>Cellvibrionaceae</taxon>
        <taxon>Exilibacterium</taxon>
    </lineage>
</organism>
<dbReference type="Pfam" id="PF13660">
    <property type="entry name" value="DUF4147"/>
    <property type="match status" value="1"/>
</dbReference>
<feature type="domain" description="MOFRL-associated" evidence="6">
    <location>
        <begin position="9"/>
        <end position="229"/>
    </location>
</feature>
<dbReference type="InterPro" id="IPR037035">
    <property type="entry name" value="GK-like_C_sf"/>
</dbReference>
<evidence type="ECO:0000313" key="7">
    <source>
        <dbReference type="EMBL" id="TQV78208.1"/>
    </source>
</evidence>
<dbReference type="RefSeq" id="WP_142904988.1">
    <property type="nucleotide sequence ID" value="NZ_ML660094.1"/>
</dbReference>
<evidence type="ECO:0000259" key="6">
    <source>
        <dbReference type="Pfam" id="PF13660"/>
    </source>
</evidence>
<protein>
    <submittedName>
        <fullName evidence="7">Glycerate kinase</fullName>
    </submittedName>
</protein>
<dbReference type="PANTHER" id="PTHR12227">
    <property type="entry name" value="GLYCERATE KINASE"/>
    <property type="match status" value="1"/>
</dbReference>
<dbReference type="OrthoDB" id="9766552at2"/>
<keyword evidence="1" id="KW-0808">Transferase</keyword>
<dbReference type="Gene3D" id="3.40.50.10180">
    <property type="entry name" value="Glycerate kinase, MOFRL-like N-terminal domain"/>
    <property type="match status" value="1"/>
</dbReference>
<evidence type="ECO:0000256" key="2">
    <source>
        <dbReference type="ARBA" id="ARBA00022741"/>
    </source>
</evidence>
<keyword evidence="4" id="KW-0067">ATP-binding</keyword>
<dbReference type="Pfam" id="PF05161">
    <property type="entry name" value="MOFRL"/>
    <property type="match status" value="1"/>
</dbReference>
<proteinExistence type="predicted"/>
<evidence type="ECO:0000256" key="1">
    <source>
        <dbReference type="ARBA" id="ARBA00022679"/>
    </source>
</evidence>
<dbReference type="FunFam" id="3.40.50.10180:FF:000001">
    <property type="entry name" value="Glycerate kinase"/>
    <property type="match status" value="1"/>
</dbReference>
<keyword evidence="8" id="KW-1185">Reference proteome</keyword>
<dbReference type="InterPro" id="IPR039760">
    <property type="entry name" value="MOFRL_protein"/>
</dbReference>
<dbReference type="InterPro" id="IPR038614">
    <property type="entry name" value="GK_N_sf"/>
</dbReference>
<dbReference type="SUPFAM" id="SSF82544">
    <property type="entry name" value="GckA/TtuD-like"/>
    <property type="match status" value="1"/>
</dbReference>
<evidence type="ECO:0000259" key="5">
    <source>
        <dbReference type="Pfam" id="PF05161"/>
    </source>
</evidence>
<dbReference type="AlphaFoldDB" id="A0A545TM06"/>
<dbReference type="GO" id="GO:0005524">
    <property type="term" value="F:ATP binding"/>
    <property type="evidence" value="ECO:0007669"/>
    <property type="project" value="UniProtKB-KW"/>
</dbReference>
<sequence length="422" mass="43914">MDDNPKALLRNLFSVAVAAAHPDQVLAEHLPDDRTGRAVVIGAGKAAAAMAAALERHWQGPLSGLVVTRYGHGAPCRHIEVIEAAHPVPDDAGQAVARRTLALVDSLDAGDRVFCLLSGGGSALWSLPAPGISLADKQAVNRALLQSGADIAAMNCVRKHLSAIKGGRLAQACWPASLHTFAISDVPGDDPSVIASGPTVADPSTSAEALAVLQKYGIDGPPAVLDWLQSPASETLKPDHPALANSRYTLIATPQQSLVAAAEHARQQGFEALILSDRIEGESREVAKVHAAIARQVRRYRQPLAPPCVIISGGETTVTVRGGGRGGRNAEFLLALALELRGSAGIYAIAADTDGIDGSESNAGATLTPHTYERALAAGLDVEGLLANNDGYGFFSALDELLVTGPTRTNVNDFRALLVLPE</sequence>
<comment type="caution">
    <text evidence="7">The sequence shown here is derived from an EMBL/GenBank/DDBJ whole genome shotgun (WGS) entry which is preliminary data.</text>
</comment>
<dbReference type="GO" id="GO:0008887">
    <property type="term" value="F:glycerate kinase activity"/>
    <property type="evidence" value="ECO:0007669"/>
    <property type="project" value="InterPro"/>
</dbReference>
<keyword evidence="2" id="KW-0547">Nucleotide-binding</keyword>
<feature type="domain" description="MOFRL" evidence="5">
    <location>
        <begin position="308"/>
        <end position="413"/>
    </location>
</feature>
<dbReference type="FunFam" id="3.40.1480.10:FF:000002">
    <property type="entry name" value="Glycerate kinase"/>
    <property type="match status" value="1"/>
</dbReference>
<keyword evidence="3 7" id="KW-0418">Kinase</keyword>
<dbReference type="InterPro" id="IPR025286">
    <property type="entry name" value="MOFRL_assoc_dom"/>
</dbReference>
<dbReference type="Gene3D" id="3.40.1480.10">
    <property type="entry name" value="MOFRL domain"/>
    <property type="match status" value="1"/>
</dbReference>
<evidence type="ECO:0000313" key="8">
    <source>
        <dbReference type="Proteomes" id="UP000319732"/>
    </source>
</evidence>
<reference evidence="7 8" key="1">
    <citation type="submission" date="2019-06" db="EMBL/GenBank/DDBJ databases">
        <title>Whole genome sequence for Cellvibrionaceae sp. R142.</title>
        <authorList>
            <person name="Wang G."/>
        </authorList>
    </citation>
    <scope>NUCLEOTIDE SEQUENCE [LARGE SCALE GENOMIC DNA]</scope>
    <source>
        <strain evidence="7 8">R142</strain>
    </source>
</reference>
<gene>
    <name evidence="7" type="ORF">FKG94_14145</name>
</gene>
<dbReference type="PANTHER" id="PTHR12227:SF0">
    <property type="entry name" value="GLYCERATE KINASE"/>
    <property type="match status" value="1"/>
</dbReference>
<accession>A0A545TM06</accession>
<dbReference type="InterPro" id="IPR007835">
    <property type="entry name" value="MOFRL"/>
</dbReference>
<dbReference type="GO" id="GO:0005737">
    <property type="term" value="C:cytoplasm"/>
    <property type="evidence" value="ECO:0007669"/>
    <property type="project" value="TreeGrafter"/>
</dbReference>